<dbReference type="Pfam" id="PF00534">
    <property type="entry name" value="Glycos_transf_1"/>
    <property type="match status" value="1"/>
</dbReference>
<reference evidence="2 3" key="1">
    <citation type="submission" date="2016-04" db="EMBL/GenBank/DDBJ databases">
        <title>Chloroflexus islandicus sp. nov., a thermophilic filamentous anoxygenic phototrophic bacterium from geyser Strokkur (Iceland).</title>
        <authorList>
            <person name="Gaisin V.A."/>
            <person name="Kalashnikov A.M."/>
            <person name="Sukhacheva M.V."/>
            <person name="Grouzdev D.S."/>
            <person name="Ivanov T.M."/>
            <person name="Kuznetsov B."/>
            <person name="Gorlenko V.M."/>
        </authorList>
    </citation>
    <scope>NUCLEOTIDE SEQUENCE [LARGE SCALE GENOMIC DNA]</scope>
    <source>
        <strain evidence="3">isl-2</strain>
    </source>
</reference>
<comment type="caution">
    <text evidence="2">The sequence shown here is derived from an EMBL/GenBank/DDBJ whole genome shotgun (WGS) entry which is preliminary data.</text>
</comment>
<dbReference type="EMBL" id="LWQS01000103">
    <property type="protein sequence ID" value="OAN38230.1"/>
    <property type="molecule type" value="Genomic_DNA"/>
</dbReference>
<sequence length="430" mass="47790">MRVVHLSTNDISGGAARAAYRLHRALLTLGCPSTMLVANRRSHDPTVQALPAPDDLIGYWRRRWRGWQIRRAMQPYRQTRPVGLEPFSDDRSRYGSELVQALPPCDVVNLHWVAGFVDYPSFFRTVPRRVPVVWRLSDQQPFTGGCHYDEGCGRYTAACGACPQLGSHDERDLSHQIWARKRDALAAVPPGRLHIVALNRWIAAEVQRSSLFGHLPVHIIPNGLDTTIFSPADRTHARVVLGLPLQAKIVLFVAVSVDNRRKGFAQLAAALAGLSDEPDLVLVSIGKNPPPLAAPIAHHPLGVVEDDSRLALIYSAADLFVIPSLQDNMPSTVLESLACGTPVVGFDTGGISELVRPGQTGWLAPVGNVEGLREALRRLLRNDDERLAMGRRGREIALAEYRQELQAQRYLELYRQITVKPVMRTLSRRR</sequence>
<keyword evidence="2" id="KW-0808">Transferase</keyword>
<accession>A0A178LWM2</accession>
<dbReference type="STRING" id="1707952.A6A03_04895"/>
<organism evidence="2 3">
    <name type="scientific">Chloroflexus islandicus</name>
    <dbReference type="NCBI Taxonomy" id="1707952"/>
    <lineage>
        <taxon>Bacteria</taxon>
        <taxon>Bacillati</taxon>
        <taxon>Chloroflexota</taxon>
        <taxon>Chloroflexia</taxon>
        <taxon>Chloroflexales</taxon>
        <taxon>Chloroflexineae</taxon>
        <taxon>Chloroflexaceae</taxon>
        <taxon>Chloroflexus</taxon>
    </lineage>
</organism>
<dbReference type="PANTHER" id="PTHR12526:SF635">
    <property type="entry name" value="GLYCOSYL TRANSFERASE GROUP 1"/>
    <property type="match status" value="1"/>
</dbReference>
<evidence type="ECO:0000313" key="2">
    <source>
        <dbReference type="EMBL" id="OAN38230.1"/>
    </source>
</evidence>
<dbReference type="AlphaFoldDB" id="A0A178LWM2"/>
<evidence type="ECO:0000313" key="3">
    <source>
        <dbReference type="Proteomes" id="UP000078287"/>
    </source>
</evidence>
<evidence type="ECO:0000259" key="1">
    <source>
        <dbReference type="Pfam" id="PF00534"/>
    </source>
</evidence>
<dbReference type="SUPFAM" id="SSF53756">
    <property type="entry name" value="UDP-Glycosyltransferase/glycogen phosphorylase"/>
    <property type="match status" value="1"/>
</dbReference>
<dbReference type="InterPro" id="IPR001296">
    <property type="entry name" value="Glyco_trans_1"/>
</dbReference>
<dbReference type="Gene3D" id="3.40.50.2000">
    <property type="entry name" value="Glycogen Phosphorylase B"/>
    <property type="match status" value="2"/>
</dbReference>
<dbReference type="CDD" id="cd03825">
    <property type="entry name" value="GT4_WcaC-like"/>
    <property type="match status" value="1"/>
</dbReference>
<dbReference type="RefSeq" id="WP_066791187.1">
    <property type="nucleotide sequence ID" value="NZ_LWQS01000103.1"/>
</dbReference>
<protein>
    <submittedName>
        <fullName evidence="2">Glycosyl transferase family 1</fullName>
    </submittedName>
</protein>
<keyword evidence="3" id="KW-1185">Reference proteome</keyword>
<dbReference type="PANTHER" id="PTHR12526">
    <property type="entry name" value="GLYCOSYLTRANSFERASE"/>
    <property type="match status" value="1"/>
</dbReference>
<proteinExistence type="predicted"/>
<gene>
    <name evidence="2" type="ORF">A6A03_04895</name>
</gene>
<name>A0A178LWM2_9CHLR</name>
<dbReference type="GO" id="GO:0016757">
    <property type="term" value="F:glycosyltransferase activity"/>
    <property type="evidence" value="ECO:0007669"/>
    <property type="project" value="InterPro"/>
</dbReference>
<dbReference type="Proteomes" id="UP000078287">
    <property type="component" value="Unassembled WGS sequence"/>
</dbReference>
<feature type="domain" description="Glycosyl transferase family 1" evidence="1">
    <location>
        <begin position="235"/>
        <end position="395"/>
    </location>
</feature>
<dbReference type="OrthoDB" id="9768685at2"/>